<dbReference type="AlphaFoldDB" id="A0A2U3MV10"/>
<name>A0A2U3MV10_9GAMM</name>
<dbReference type="Gene3D" id="3.30.1150.10">
    <property type="match status" value="2"/>
</dbReference>
<feature type="signal peptide" evidence="1">
    <location>
        <begin position="1"/>
        <end position="20"/>
    </location>
</feature>
<accession>A0A2U3MV10</accession>
<reference evidence="3" key="1">
    <citation type="submission" date="2018-03" db="EMBL/GenBank/DDBJ databases">
        <authorList>
            <person name="Blom J."/>
        </authorList>
    </citation>
    <scope>NUCLEOTIDE SEQUENCE [LARGE SCALE GENOMIC DNA]</scope>
    <source>
        <strain evidence="3">KPC-SM-21</strain>
    </source>
</reference>
<keyword evidence="3" id="KW-1185">Reference proteome</keyword>
<dbReference type="EMBL" id="OOGT01000011">
    <property type="protein sequence ID" value="SPL69261.1"/>
    <property type="molecule type" value="Genomic_DNA"/>
</dbReference>
<keyword evidence="1" id="KW-0732">Signal</keyword>
<dbReference type="InParanoid" id="A0A2U3MV10"/>
<feature type="chain" id="PRO_5015527380" evidence="1">
    <location>
        <begin position="21"/>
        <end position="251"/>
    </location>
</feature>
<dbReference type="Pfam" id="PF13103">
    <property type="entry name" value="TonB_2"/>
    <property type="match status" value="1"/>
</dbReference>
<evidence type="ECO:0000313" key="2">
    <source>
        <dbReference type="EMBL" id="SPL69261.1"/>
    </source>
</evidence>
<dbReference type="Proteomes" id="UP000245974">
    <property type="component" value="Unassembled WGS sequence"/>
</dbReference>
<gene>
    <name evidence="2" type="ORF">KPC_0439</name>
</gene>
<evidence type="ECO:0000313" key="3">
    <source>
        <dbReference type="Proteomes" id="UP000245974"/>
    </source>
</evidence>
<protein>
    <submittedName>
        <fullName evidence="2">Gram-negative bacterial tonB protein</fullName>
    </submittedName>
</protein>
<sequence>MKQSICLALLVSLPISAVLAANHDKPLKLTTQKISAEPAHLTTRLQWTKYPHPVYKIADLQDRDRVAIIRVYANEEGKITKAEVKETTGLGNLDQKLVDAVLAARIKPYKKNGIALSTIGYQTFTLKVDEAEDDLSQKNKCTYHFDSKNWLKQHADKSVPFTYVNQPELNIDKDELKYADRTVKFKFKVDKNGEIKHVKLTKRSGINEIDQKVVTAVEQSQVGVKRTYKTLWIYKKSTLSDQITFKINECN</sequence>
<dbReference type="RefSeq" id="WP_121972802.1">
    <property type="nucleotide sequence ID" value="NZ_OOGT01000011.1"/>
</dbReference>
<dbReference type="SUPFAM" id="SSF74653">
    <property type="entry name" value="TolA/TonB C-terminal domain"/>
    <property type="match status" value="2"/>
</dbReference>
<evidence type="ECO:0000256" key="1">
    <source>
        <dbReference type="SAM" id="SignalP"/>
    </source>
</evidence>
<organism evidence="2 3">
    <name type="scientific">Acinetobacter stercoris</name>
    <dbReference type="NCBI Taxonomy" id="2126983"/>
    <lineage>
        <taxon>Bacteria</taxon>
        <taxon>Pseudomonadati</taxon>
        <taxon>Pseudomonadota</taxon>
        <taxon>Gammaproteobacteria</taxon>
        <taxon>Moraxellales</taxon>
        <taxon>Moraxellaceae</taxon>
        <taxon>Acinetobacter</taxon>
    </lineage>
</organism>
<dbReference type="OrthoDB" id="6712115at2"/>
<proteinExistence type="predicted"/>